<evidence type="ECO:0000256" key="1">
    <source>
        <dbReference type="SAM" id="SignalP"/>
    </source>
</evidence>
<dbReference type="AlphaFoldDB" id="A0A6P5X5X3"/>
<dbReference type="RefSeq" id="XP_022723779.1">
    <property type="nucleotide sequence ID" value="XM_022868044.1"/>
</dbReference>
<organism evidence="2 3">
    <name type="scientific">Durio zibethinus</name>
    <name type="common">Durian</name>
    <dbReference type="NCBI Taxonomy" id="66656"/>
    <lineage>
        <taxon>Eukaryota</taxon>
        <taxon>Viridiplantae</taxon>
        <taxon>Streptophyta</taxon>
        <taxon>Embryophyta</taxon>
        <taxon>Tracheophyta</taxon>
        <taxon>Spermatophyta</taxon>
        <taxon>Magnoliopsida</taxon>
        <taxon>eudicotyledons</taxon>
        <taxon>Gunneridae</taxon>
        <taxon>Pentapetalae</taxon>
        <taxon>rosids</taxon>
        <taxon>malvids</taxon>
        <taxon>Malvales</taxon>
        <taxon>Malvaceae</taxon>
        <taxon>Helicteroideae</taxon>
        <taxon>Durio</taxon>
    </lineage>
</organism>
<evidence type="ECO:0000313" key="2">
    <source>
        <dbReference type="Proteomes" id="UP000515121"/>
    </source>
</evidence>
<dbReference type="OrthoDB" id="653285at2759"/>
<gene>
    <name evidence="3" type="primary">LOC111280606</name>
</gene>
<name>A0A6P5X5X3_DURZI</name>
<dbReference type="InterPro" id="IPR038975">
    <property type="entry name" value="THNL"/>
</dbReference>
<proteinExistence type="predicted"/>
<accession>A0A6P5X5X3</accession>
<sequence>MVCLVFGILVGQSTAQFVPTEVCYATCYILCILRPETTAGSCAIECLKNCILFKSTVGTIKDTQSFCKLGSATALCSNLSTKENPAKTKVVTCVDACAATCAKNN</sequence>
<protein>
    <submittedName>
        <fullName evidence="3">Thionin-like protein 2</fullName>
    </submittedName>
</protein>
<dbReference type="KEGG" id="dzi:111280606"/>
<feature type="chain" id="PRO_5028085193" evidence="1">
    <location>
        <begin position="16"/>
        <end position="105"/>
    </location>
</feature>
<dbReference type="PANTHER" id="PTHR36312">
    <property type="entry name" value="THIONIN-LIKE PROTEIN 1"/>
    <property type="match status" value="1"/>
</dbReference>
<dbReference type="PANTHER" id="PTHR36312:SF1">
    <property type="entry name" value="OS01G0594500 PROTEIN"/>
    <property type="match status" value="1"/>
</dbReference>
<dbReference type="Proteomes" id="UP000515121">
    <property type="component" value="Unplaced"/>
</dbReference>
<feature type="signal peptide" evidence="1">
    <location>
        <begin position="1"/>
        <end position="15"/>
    </location>
</feature>
<dbReference type="GeneID" id="111280606"/>
<keyword evidence="1" id="KW-0732">Signal</keyword>
<reference evidence="3" key="1">
    <citation type="submission" date="2025-08" db="UniProtKB">
        <authorList>
            <consortium name="RefSeq"/>
        </authorList>
    </citation>
    <scope>IDENTIFICATION</scope>
    <source>
        <tissue evidence="3">Fruit stalk</tissue>
    </source>
</reference>
<evidence type="ECO:0000313" key="3">
    <source>
        <dbReference type="RefSeq" id="XP_022723779.1"/>
    </source>
</evidence>
<keyword evidence="2" id="KW-1185">Reference proteome</keyword>